<sequence length="121" mass="13881">MFKARNFVLRAPVRTIKIKRKRSSVSLKRQMLLLKVALHQEKDETREMLIIYRQYTKGQASKQQLAQANEQFLDVLKGIGLGVFAVMPFAPITIPVVIKVGQWVGVDILPSSFSDLKTRRR</sequence>
<comment type="caution">
    <text evidence="1">The sequence shown here is derived from an EMBL/GenBank/DDBJ whole genome shotgun (WGS) entry which is preliminary data.</text>
</comment>
<proteinExistence type="predicted"/>
<evidence type="ECO:0008006" key="3">
    <source>
        <dbReference type="Google" id="ProtNLM"/>
    </source>
</evidence>
<dbReference type="EMBL" id="VCBC01000010">
    <property type="protein sequence ID" value="TLU64595.1"/>
    <property type="molecule type" value="Genomic_DNA"/>
</dbReference>
<dbReference type="OrthoDB" id="5298506at2"/>
<accession>A0A5R9IGF1</accession>
<reference evidence="1 2" key="1">
    <citation type="submission" date="2019-05" db="EMBL/GenBank/DDBJ databases">
        <title>Genome sequences of Thalassotalea litorea 1K03283.</title>
        <authorList>
            <person name="Zhang D."/>
        </authorList>
    </citation>
    <scope>NUCLEOTIDE SEQUENCE [LARGE SCALE GENOMIC DNA]</scope>
    <source>
        <strain evidence="1 2">MCCC 1K03283</strain>
    </source>
</reference>
<keyword evidence="2" id="KW-1185">Reference proteome</keyword>
<dbReference type="AlphaFoldDB" id="A0A5R9IGF1"/>
<name>A0A5R9IGF1_9GAMM</name>
<evidence type="ECO:0000313" key="1">
    <source>
        <dbReference type="EMBL" id="TLU64595.1"/>
    </source>
</evidence>
<dbReference type="RefSeq" id="WP_138320093.1">
    <property type="nucleotide sequence ID" value="NZ_VCBC01000010.1"/>
</dbReference>
<evidence type="ECO:0000313" key="2">
    <source>
        <dbReference type="Proteomes" id="UP000307790"/>
    </source>
</evidence>
<dbReference type="Proteomes" id="UP000307790">
    <property type="component" value="Unassembled WGS sequence"/>
</dbReference>
<protein>
    <recommendedName>
        <fullName evidence="3">Letm1 RBD domain-containing protein</fullName>
    </recommendedName>
</protein>
<organism evidence="1 2">
    <name type="scientific">Thalassotalea litorea</name>
    <dbReference type="NCBI Taxonomy" id="2020715"/>
    <lineage>
        <taxon>Bacteria</taxon>
        <taxon>Pseudomonadati</taxon>
        <taxon>Pseudomonadota</taxon>
        <taxon>Gammaproteobacteria</taxon>
        <taxon>Alteromonadales</taxon>
        <taxon>Colwelliaceae</taxon>
        <taxon>Thalassotalea</taxon>
    </lineage>
</organism>
<gene>
    <name evidence="1" type="ORF">FE810_10910</name>
</gene>